<reference evidence="1 2" key="1">
    <citation type="submission" date="2020-08" db="EMBL/GenBank/DDBJ databases">
        <authorList>
            <person name="Xu S."/>
            <person name="Li A."/>
        </authorList>
    </citation>
    <scope>NUCLEOTIDE SEQUENCE [LARGE SCALE GENOMIC DNA]</scope>
    <source>
        <strain evidence="1 2">119BY6-57</strain>
    </source>
</reference>
<sequence>MSTLVYAPTGWGWFPGSVMGGVSAEDLPDMPLLARISDPQRRNAALVDMLKDRPALLAILRPRDLVRKYGLAQATASMLLTKARNHP</sequence>
<dbReference type="EMBL" id="JACHTF010000006">
    <property type="protein sequence ID" value="MBB1060381.1"/>
    <property type="molecule type" value="Genomic_DNA"/>
</dbReference>
<organism evidence="1 2">
    <name type="scientific">Marilutibacter spongiae</name>
    <dbReference type="NCBI Taxonomy" id="2025720"/>
    <lineage>
        <taxon>Bacteria</taxon>
        <taxon>Pseudomonadati</taxon>
        <taxon>Pseudomonadota</taxon>
        <taxon>Gammaproteobacteria</taxon>
        <taxon>Lysobacterales</taxon>
        <taxon>Lysobacteraceae</taxon>
        <taxon>Marilutibacter</taxon>
    </lineage>
</organism>
<dbReference type="Proteomes" id="UP000523196">
    <property type="component" value="Unassembled WGS sequence"/>
</dbReference>
<dbReference type="RefSeq" id="WP_182686291.1">
    <property type="nucleotide sequence ID" value="NZ_JACHTF010000006.1"/>
</dbReference>
<dbReference type="AlphaFoldDB" id="A0A7W3TLH3"/>
<keyword evidence="2" id="KW-1185">Reference proteome</keyword>
<evidence type="ECO:0000313" key="1">
    <source>
        <dbReference type="EMBL" id="MBB1060381.1"/>
    </source>
</evidence>
<evidence type="ECO:0000313" key="2">
    <source>
        <dbReference type="Proteomes" id="UP000523196"/>
    </source>
</evidence>
<comment type="caution">
    <text evidence="1">The sequence shown here is derived from an EMBL/GenBank/DDBJ whole genome shotgun (WGS) entry which is preliminary data.</text>
</comment>
<proteinExistence type="predicted"/>
<name>A0A7W3TLH3_9GAMM</name>
<gene>
    <name evidence="1" type="ORF">H4F98_07310</name>
</gene>
<accession>A0A7W3TLH3</accession>
<protein>
    <submittedName>
        <fullName evidence="1">Uncharacterized protein</fullName>
    </submittedName>
</protein>